<evidence type="ECO:0000313" key="2">
    <source>
        <dbReference type="EMBL" id="TWU50609.1"/>
    </source>
</evidence>
<sequence length="383" mass="43346">MFQEEWRTKVPTTMSLATWSNRKVNFPSIAGPITCILLMTVTANAQDAEVDLPVEARHVRAEPYMGTWGVRILHPTAYDFNSSVNAENFDIDAFMGQIDQLESISHVMININRGHQGSWWSSPYPEMAEKLDPSLFPKRDLFAELADAPRARGLKVLVYFNGSGFDGGYLPKEIMKKWKSHCKQEGMTHYQAVSNVLEYYSLKHGKRIDGWWIDRVGGRTDEQQKDFAEAVRAGYPMGIVTMNKGGSVPTQGTPYNDYTHGHPIPMNKEAPWLGTNVRMVEKIESGPWIGANNVPDDREGTTFGFIFMPLQAKWRDGLAGHPNEQALDWMTRTMEADGFYCWAVAREGNLFAARQFKQLLYFDLHFDPRVPAEEASPGKQTAQ</sequence>
<dbReference type="Proteomes" id="UP000318288">
    <property type="component" value="Unassembled WGS sequence"/>
</dbReference>
<dbReference type="Gene3D" id="3.20.20.80">
    <property type="entry name" value="Glycosidases"/>
    <property type="match status" value="1"/>
</dbReference>
<dbReference type="InterPro" id="IPR058589">
    <property type="entry name" value="Mef1"/>
</dbReference>
<comment type="caution">
    <text evidence="2">The sequence shown here is derived from an EMBL/GenBank/DDBJ whole genome shotgun (WGS) entry which is preliminary data.</text>
</comment>
<evidence type="ECO:0000259" key="1">
    <source>
        <dbReference type="Pfam" id="PF26376"/>
    </source>
</evidence>
<name>A0A5C6ET20_9BACT</name>
<reference evidence="2 3" key="1">
    <citation type="submission" date="2019-02" db="EMBL/GenBank/DDBJ databases">
        <title>Deep-cultivation of Planctomycetes and their phenomic and genomic characterization uncovers novel biology.</title>
        <authorList>
            <person name="Wiegand S."/>
            <person name="Jogler M."/>
            <person name="Boedeker C."/>
            <person name="Pinto D."/>
            <person name="Vollmers J."/>
            <person name="Rivas-Marin E."/>
            <person name="Kohn T."/>
            <person name="Peeters S.H."/>
            <person name="Heuer A."/>
            <person name="Rast P."/>
            <person name="Oberbeckmann S."/>
            <person name="Bunk B."/>
            <person name="Jeske O."/>
            <person name="Meyerdierks A."/>
            <person name="Storesund J.E."/>
            <person name="Kallscheuer N."/>
            <person name="Luecker S."/>
            <person name="Lage O.M."/>
            <person name="Pohl T."/>
            <person name="Merkel B.J."/>
            <person name="Hornburger P."/>
            <person name="Mueller R.-W."/>
            <person name="Bruemmer F."/>
            <person name="Labrenz M."/>
            <person name="Spormann A.M."/>
            <person name="Op Den Camp H."/>
            <person name="Overmann J."/>
            <person name="Amann R."/>
            <person name="Jetten M.S.M."/>
            <person name="Mascher T."/>
            <person name="Medema M.H."/>
            <person name="Devos D.P."/>
            <person name="Kaster A.-K."/>
            <person name="Ovreas L."/>
            <person name="Rohde M."/>
            <person name="Galperin M.Y."/>
            <person name="Jogler C."/>
        </authorList>
    </citation>
    <scope>NUCLEOTIDE SEQUENCE [LARGE SCALE GENOMIC DNA]</scope>
    <source>
        <strain evidence="2 3">Poly51</strain>
    </source>
</reference>
<dbReference type="InterPro" id="IPR017853">
    <property type="entry name" value="GH"/>
</dbReference>
<dbReference type="EMBL" id="SJPW01000005">
    <property type="protein sequence ID" value="TWU50609.1"/>
    <property type="molecule type" value="Genomic_DNA"/>
</dbReference>
<evidence type="ECO:0000313" key="3">
    <source>
        <dbReference type="Proteomes" id="UP000318288"/>
    </source>
</evidence>
<keyword evidence="3" id="KW-1185">Reference proteome</keyword>
<dbReference type="AlphaFoldDB" id="A0A5C6ET20"/>
<dbReference type="Pfam" id="PF26376">
    <property type="entry name" value="Mef1"/>
    <property type="match status" value="1"/>
</dbReference>
<accession>A0A5C6ET20</accession>
<organism evidence="2 3">
    <name type="scientific">Rubripirellula tenax</name>
    <dbReference type="NCBI Taxonomy" id="2528015"/>
    <lineage>
        <taxon>Bacteria</taxon>
        <taxon>Pseudomonadati</taxon>
        <taxon>Planctomycetota</taxon>
        <taxon>Planctomycetia</taxon>
        <taxon>Pirellulales</taxon>
        <taxon>Pirellulaceae</taxon>
        <taxon>Rubripirellula</taxon>
    </lineage>
</organism>
<feature type="domain" description="Endo-alpha(1,4)-fucoidanase Mef1" evidence="1">
    <location>
        <begin position="65"/>
        <end position="247"/>
    </location>
</feature>
<gene>
    <name evidence="2" type="ORF">Poly51_39010</name>
</gene>
<protein>
    <recommendedName>
        <fullName evidence="1">Endo-alpha(1,4)-fucoidanase Mef1 domain-containing protein</fullName>
    </recommendedName>
</protein>
<proteinExistence type="predicted"/>
<dbReference type="SUPFAM" id="SSF51445">
    <property type="entry name" value="(Trans)glycosidases"/>
    <property type="match status" value="1"/>
</dbReference>